<dbReference type="CDD" id="cd08656">
    <property type="entry name" value="M28_like"/>
    <property type="match status" value="1"/>
</dbReference>
<proteinExistence type="predicted"/>
<evidence type="ECO:0000256" key="2">
    <source>
        <dbReference type="ARBA" id="ARBA00023315"/>
    </source>
</evidence>
<keyword evidence="3" id="KW-0732">Signal</keyword>
<dbReference type="PANTHER" id="PTHR12283:SF6">
    <property type="entry name" value="GLUTAMINYL-PEPTIDE CYCLOTRANSFERASE-RELATED"/>
    <property type="match status" value="1"/>
</dbReference>
<dbReference type="SUPFAM" id="SSF53187">
    <property type="entry name" value="Zn-dependent exopeptidases"/>
    <property type="match status" value="1"/>
</dbReference>
<keyword evidence="1" id="KW-0808">Transferase</keyword>
<name>A0A9E2NMH9_9BACE</name>
<dbReference type="GO" id="GO:0016603">
    <property type="term" value="F:glutaminyl-peptide cyclotransferase activity"/>
    <property type="evidence" value="ECO:0007669"/>
    <property type="project" value="TreeGrafter"/>
</dbReference>
<reference evidence="5" key="1">
    <citation type="journal article" date="2021" name="PeerJ">
        <title>Extensive microbial diversity within the chicken gut microbiome revealed by metagenomics and culture.</title>
        <authorList>
            <person name="Gilroy R."/>
            <person name="Ravi A."/>
            <person name="Getino M."/>
            <person name="Pursley I."/>
            <person name="Horton D.L."/>
            <person name="Alikhan N.F."/>
            <person name="Baker D."/>
            <person name="Gharbi K."/>
            <person name="Hall N."/>
            <person name="Watson M."/>
            <person name="Adriaenssens E.M."/>
            <person name="Foster-Nyarko E."/>
            <person name="Jarju S."/>
            <person name="Secka A."/>
            <person name="Antonio M."/>
            <person name="Oren A."/>
            <person name="Chaudhuri R.R."/>
            <person name="La Ragione R."/>
            <person name="Hildebrand F."/>
            <person name="Pallen M.J."/>
        </authorList>
    </citation>
    <scope>NUCLEOTIDE SEQUENCE</scope>
    <source>
        <strain evidence="5">B3-3758</strain>
    </source>
</reference>
<dbReference type="Proteomes" id="UP000824236">
    <property type="component" value="Unassembled WGS sequence"/>
</dbReference>
<protein>
    <submittedName>
        <fullName evidence="5">M28 family peptidase</fullName>
    </submittedName>
</protein>
<evidence type="ECO:0000313" key="6">
    <source>
        <dbReference type="Proteomes" id="UP000824236"/>
    </source>
</evidence>
<accession>A0A9E2NMH9</accession>
<sequence>MKRNYPFVAALCLMVVAIVACSSNRKQPAADAGTTEEEEAAAVTVPAFNADSAYRYVKEQVDFGPRVPNTAAHRACGDYLIGKLRQFGATVHVQEADLVAYDNTILKARNIIGSFNPDNRRRVLLCAHWDSRPYADSERSKKKQKQPILGANDGASGVGVLLEMARQMQQQAPAIGVDIIFFDAEDYGIPTFYKGAYKADTWCLGSQYWGRVPHVQGYNARYGILLDMVGGRGATFYREGFSQRTAPTQVKKIWDTAQRLGFGSYFPQEDGMEVTDDHVYVYGLTRIPCVDIINYSPNGDSGFGDFWHTLDDNMDVIDRATLNAVGRTVMEVIYNEK</sequence>
<evidence type="ECO:0000256" key="1">
    <source>
        <dbReference type="ARBA" id="ARBA00022679"/>
    </source>
</evidence>
<evidence type="ECO:0000256" key="3">
    <source>
        <dbReference type="SAM" id="SignalP"/>
    </source>
</evidence>
<dbReference type="GO" id="GO:0008270">
    <property type="term" value="F:zinc ion binding"/>
    <property type="evidence" value="ECO:0007669"/>
    <property type="project" value="TreeGrafter"/>
</dbReference>
<dbReference type="EMBL" id="JAHLFO010000003">
    <property type="protein sequence ID" value="MBU3812970.1"/>
    <property type="molecule type" value="Genomic_DNA"/>
</dbReference>
<evidence type="ECO:0000313" key="5">
    <source>
        <dbReference type="EMBL" id="MBU3812970.1"/>
    </source>
</evidence>
<feature type="chain" id="PRO_5039238582" evidence="3">
    <location>
        <begin position="23"/>
        <end position="337"/>
    </location>
</feature>
<comment type="caution">
    <text evidence="5">The sequence shown here is derived from an EMBL/GenBank/DDBJ whole genome shotgun (WGS) entry which is preliminary data.</text>
</comment>
<dbReference type="PROSITE" id="PS51257">
    <property type="entry name" value="PROKAR_LIPOPROTEIN"/>
    <property type="match status" value="1"/>
</dbReference>
<dbReference type="AlphaFoldDB" id="A0A9E2NMH9"/>
<gene>
    <name evidence="5" type="ORF">H9791_00470</name>
</gene>
<dbReference type="InterPro" id="IPR007484">
    <property type="entry name" value="Peptidase_M28"/>
</dbReference>
<feature type="signal peptide" evidence="3">
    <location>
        <begin position="1"/>
        <end position="22"/>
    </location>
</feature>
<dbReference type="PANTHER" id="PTHR12283">
    <property type="entry name" value="GLUTAMINYL-PEPTIDE CYCLOTRANSFERASE"/>
    <property type="match status" value="1"/>
</dbReference>
<organism evidence="5 6">
    <name type="scientific">Candidatus Bacteroides intestinipullorum</name>
    <dbReference type="NCBI Taxonomy" id="2838471"/>
    <lineage>
        <taxon>Bacteria</taxon>
        <taxon>Pseudomonadati</taxon>
        <taxon>Bacteroidota</taxon>
        <taxon>Bacteroidia</taxon>
        <taxon>Bacteroidales</taxon>
        <taxon>Bacteroidaceae</taxon>
        <taxon>Bacteroides</taxon>
    </lineage>
</organism>
<keyword evidence="2" id="KW-0012">Acyltransferase</keyword>
<dbReference type="Gene3D" id="3.40.630.10">
    <property type="entry name" value="Zn peptidases"/>
    <property type="match status" value="1"/>
</dbReference>
<dbReference type="Pfam" id="PF04389">
    <property type="entry name" value="Peptidase_M28"/>
    <property type="match status" value="1"/>
</dbReference>
<reference evidence="5" key="2">
    <citation type="submission" date="2021-04" db="EMBL/GenBank/DDBJ databases">
        <authorList>
            <person name="Gilroy R."/>
        </authorList>
    </citation>
    <scope>NUCLEOTIDE SEQUENCE</scope>
    <source>
        <strain evidence="5">B3-3758</strain>
    </source>
</reference>
<feature type="domain" description="Peptidase M28" evidence="4">
    <location>
        <begin position="110"/>
        <end position="332"/>
    </location>
</feature>
<evidence type="ECO:0000259" key="4">
    <source>
        <dbReference type="Pfam" id="PF04389"/>
    </source>
</evidence>
<dbReference type="InterPro" id="IPR040234">
    <property type="entry name" value="QC/QCL"/>
</dbReference>